<comment type="subcellular location">
    <subcellularLocation>
        <location evidence="1 5">Secreted</location>
    </subcellularLocation>
</comment>
<dbReference type="Proteomes" id="UP000435112">
    <property type="component" value="Unassembled WGS sequence"/>
</dbReference>
<feature type="signal peptide" evidence="5">
    <location>
        <begin position="1"/>
        <end position="24"/>
    </location>
</feature>
<comment type="domain">
    <text evidence="5">The RxLR-dEER motif acts to carry the protein into the host cell cytoplasm through binding to cell surface phosphatidylinositol-3-phosphate.</text>
</comment>
<feature type="chain" id="PRO_5033520932" description="RxLR effector protein" evidence="5">
    <location>
        <begin position="25"/>
        <end position="124"/>
    </location>
</feature>
<dbReference type="EMBL" id="QXFV01004437">
    <property type="protein sequence ID" value="KAE8969635.1"/>
    <property type="molecule type" value="Genomic_DNA"/>
</dbReference>
<comment type="caution">
    <text evidence="7">The sequence shown here is derived from an EMBL/GenBank/DDBJ whole genome shotgun (WGS) entry which is preliminary data.</text>
</comment>
<dbReference type="EMBL" id="QXFU01004354">
    <property type="protein sequence ID" value="KAE8969230.1"/>
    <property type="molecule type" value="Genomic_DNA"/>
</dbReference>
<organism evidence="7 10">
    <name type="scientific">Phytophthora rubi</name>
    <dbReference type="NCBI Taxonomy" id="129364"/>
    <lineage>
        <taxon>Eukaryota</taxon>
        <taxon>Sar</taxon>
        <taxon>Stramenopiles</taxon>
        <taxon>Oomycota</taxon>
        <taxon>Peronosporomycetes</taxon>
        <taxon>Peronosporales</taxon>
        <taxon>Peronosporaceae</taxon>
        <taxon>Phytophthora</taxon>
    </lineage>
</organism>
<evidence type="ECO:0000256" key="1">
    <source>
        <dbReference type="ARBA" id="ARBA00004613"/>
    </source>
</evidence>
<name>A0A6A3HI11_9STRA</name>
<keyword evidence="3 5" id="KW-0964">Secreted</keyword>
<gene>
    <name evidence="8" type="ORF">PR001_g27438</name>
    <name evidence="7" type="ORF">PR002_g27497</name>
</gene>
<dbReference type="Pfam" id="PF16810">
    <property type="entry name" value="RXLR"/>
    <property type="match status" value="1"/>
</dbReference>
<protein>
    <recommendedName>
        <fullName evidence="5">RxLR effector protein</fullName>
    </recommendedName>
</protein>
<reference evidence="9 10" key="1">
    <citation type="submission" date="2018-09" db="EMBL/GenBank/DDBJ databases">
        <title>Genomic investigation of the strawberry pathogen Phytophthora fragariae indicates pathogenicity is determined by transcriptional variation in three key races.</title>
        <authorList>
            <person name="Adams T.M."/>
            <person name="Armitage A.D."/>
            <person name="Sobczyk M.K."/>
            <person name="Bates H.J."/>
            <person name="Dunwell J.M."/>
            <person name="Nellist C.F."/>
            <person name="Harrison R.J."/>
        </authorList>
    </citation>
    <scope>NUCLEOTIDE SEQUENCE [LARGE SCALE GENOMIC DNA]</scope>
    <source>
        <strain evidence="8 9">SCRP249</strain>
        <strain evidence="7 10">SCRP324</strain>
    </source>
</reference>
<sequence>MCRLRWILFVALATLLSTSDTTSAFKPVKSPVSGGPPRTQDPTIGPKDWHSDDRRFLRSDIKYMEPNSIDEERSRLFDKFKDRVHELKLRYPKMRMRKFMKKMEDMYEGGSTPEKLAELYPLIG</sequence>
<evidence type="ECO:0000256" key="6">
    <source>
        <dbReference type="SAM" id="MobiDB-lite"/>
    </source>
</evidence>
<comment type="similarity">
    <text evidence="2 5">Belongs to the RxLR effector family.</text>
</comment>
<evidence type="ECO:0000256" key="2">
    <source>
        <dbReference type="ARBA" id="ARBA00010400"/>
    </source>
</evidence>
<accession>A0A6A3HI11</accession>
<feature type="region of interest" description="Disordered" evidence="6">
    <location>
        <begin position="23"/>
        <end position="49"/>
    </location>
</feature>
<evidence type="ECO:0000313" key="9">
    <source>
        <dbReference type="Proteomes" id="UP000429607"/>
    </source>
</evidence>
<keyword evidence="4 5" id="KW-0732">Signal</keyword>
<dbReference type="Proteomes" id="UP000429607">
    <property type="component" value="Unassembled WGS sequence"/>
</dbReference>
<comment type="function">
    <text evidence="5">Effector that suppresses plant defense responses during pathogen infection.</text>
</comment>
<evidence type="ECO:0000313" key="10">
    <source>
        <dbReference type="Proteomes" id="UP000435112"/>
    </source>
</evidence>
<proteinExistence type="inferred from homology"/>
<evidence type="ECO:0000313" key="8">
    <source>
        <dbReference type="EMBL" id="KAE8969635.1"/>
    </source>
</evidence>
<evidence type="ECO:0000256" key="5">
    <source>
        <dbReference type="RuleBase" id="RU367124"/>
    </source>
</evidence>
<dbReference type="InterPro" id="IPR031825">
    <property type="entry name" value="RXLR"/>
</dbReference>
<evidence type="ECO:0000256" key="3">
    <source>
        <dbReference type="ARBA" id="ARBA00022525"/>
    </source>
</evidence>
<evidence type="ECO:0000313" key="7">
    <source>
        <dbReference type="EMBL" id="KAE8969230.1"/>
    </source>
</evidence>
<evidence type="ECO:0000256" key="4">
    <source>
        <dbReference type="ARBA" id="ARBA00022729"/>
    </source>
</evidence>
<dbReference type="AlphaFoldDB" id="A0A6A3HI11"/>